<organism evidence="6">
    <name type="scientific">Fervidicoccus fontis</name>
    <dbReference type="NCBI Taxonomy" id="683846"/>
    <lineage>
        <taxon>Archaea</taxon>
        <taxon>Thermoproteota</taxon>
        <taxon>Thermoprotei</taxon>
        <taxon>Fervidicoccales</taxon>
        <taxon>Fervidicoccaceae</taxon>
        <taxon>Fervidicoccus</taxon>
    </lineage>
</organism>
<accession>A0A7C2ZR84</accession>
<keyword evidence="4" id="KW-0862">Zinc</keyword>
<dbReference type="InterPro" id="IPR051453">
    <property type="entry name" value="MBL_Glyoxalase_II"/>
</dbReference>
<dbReference type="PANTHER" id="PTHR46233:SF3">
    <property type="entry name" value="HYDROXYACYLGLUTATHIONE HYDROLASE GLOC"/>
    <property type="match status" value="1"/>
</dbReference>
<dbReference type="RefSeq" id="WP_193803560.1">
    <property type="nucleotide sequence ID" value="NZ_DSFH01000023.1"/>
</dbReference>
<dbReference type="PANTHER" id="PTHR46233">
    <property type="entry name" value="HYDROXYACYLGLUTATHIONE HYDROLASE GLOC"/>
    <property type="match status" value="1"/>
</dbReference>
<evidence type="ECO:0000256" key="3">
    <source>
        <dbReference type="ARBA" id="ARBA00022801"/>
    </source>
</evidence>
<reference evidence="7" key="2">
    <citation type="submission" date="2020-10" db="EMBL/GenBank/DDBJ databases">
        <title>Fervidococcus fontis strain 3639Fd - the first crenarchaeon capable of growth on lipids.</title>
        <authorList>
            <person name="Kochetkova T.V."/>
            <person name="Elcheninov A.G."/>
            <person name="Toschakov S.V."/>
            <person name="Kublanov I.V."/>
        </authorList>
    </citation>
    <scope>NUCLEOTIDE SEQUENCE</scope>
    <source>
        <strain evidence="7">3639Fd</strain>
    </source>
</reference>
<feature type="domain" description="Metallo-beta-lactamase" evidence="5">
    <location>
        <begin position="23"/>
        <end position="203"/>
    </location>
</feature>
<proteinExistence type="predicted"/>
<evidence type="ECO:0000256" key="1">
    <source>
        <dbReference type="ARBA" id="ARBA00001947"/>
    </source>
</evidence>
<evidence type="ECO:0000256" key="4">
    <source>
        <dbReference type="ARBA" id="ARBA00022833"/>
    </source>
</evidence>
<dbReference type="Proteomes" id="UP000886076">
    <property type="component" value="Unassembled WGS sequence"/>
</dbReference>
<dbReference type="GO" id="GO:0046872">
    <property type="term" value="F:metal ion binding"/>
    <property type="evidence" value="ECO:0007669"/>
    <property type="project" value="UniProtKB-KW"/>
</dbReference>
<comment type="cofactor">
    <cofactor evidence="1">
        <name>Zn(2+)</name>
        <dbReference type="ChEBI" id="CHEBI:29105"/>
    </cofactor>
</comment>
<dbReference type="CDD" id="cd06262">
    <property type="entry name" value="metallo-hydrolase-like_MBL-fold"/>
    <property type="match status" value="1"/>
</dbReference>
<dbReference type="InterPro" id="IPR036866">
    <property type="entry name" value="RibonucZ/Hydroxyglut_hydro"/>
</dbReference>
<sequence length="222" mass="25156">MQAIKKFSIGNLAIYAIKHGVLRTNTYIIFSEDPKKALMIDPGESSNVIVDFLKNRDLNSIWVIGTHGHFDHVCGVDEIKSAYNAKFFMSSEDLFLKEHNKKVLKRFNLNEKDCPLDPDIDLKDLEKIEFDDQEIEVLKTPGHTPGSILLYLREVDLAFSGDTIFAGSIGRTDFFGGNEEEMKKSIKLILERVNADALVLPGHGIEFRLAKYIDFFNSIIQS</sequence>
<name>A0A7C2ZR84_9CREN</name>
<reference evidence="6" key="1">
    <citation type="journal article" date="2020" name="mSystems">
        <title>Genome- and Community-Level Interaction Insights into Carbon Utilization and Element Cycling Functions of Hydrothermarchaeota in Hydrothermal Sediment.</title>
        <authorList>
            <person name="Zhou Z."/>
            <person name="Liu Y."/>
            <person name="Xu W."/>
            <person name="Pan J."/>
            <person name="Luo Z.H."/>
            <person name="Li M."/>
        </authorList>
    </citation>
    <scope>NUCLEOTIDE SEQUENCE [LARGE SCALE GENOMIC DNA]</scope>
    <source>
        <strain evidence="6">SpSt-1261</strain>
    </source>
</reference>
<comment type="caution">
    <text evidence="6">The sequence shown here is derived from an EMBL/GenBank/DDBJ whole genome shotgun (WGS) entry which is preliminary data.</text>
</comment>
<dbReference type="SUPFAM" id="SSF56281">
    <property type="entry name" value="Metallo-hydrolase/oxidoreductase"/>
    <property type="match status" value="1"/>
</dbReference>
<keyword evidence="3 7" id="KW-0378">Hydrolase</keyword>
<evidence type="ECO:0000313" key="6">
    <source>
        <dbReference type="EMBL" id="HEW63678.1"/>
    </source>
</evidence>
<dbReference type="EMBL" id="JADEZV010000002">
    <property type="protein sequence ID" value="MBE9391084.1"/>
    <property type="molecule type" value="Genomic_DNA"/>
</dbReference>
<protein>
    <submittedName>
        <fullName evidence="6">MBL fold metallo-hydrolase</fullName>
    </submittedName>
</protein>
<evidence type="ECO:0000313" key="7">
    <source>
        <dbReference type="EMBL" id="MBE9391084.1"/>
    </source>
</evidence>
<dbReference type="Pfam" id="PF00753">
    <property type="entry name" value="Lactamase_B"/>
    <property type="match status" value="1"/>
</dbReference>
<evidence type="ECO:0000256" key="2">
    <source>
        <dbReference type="ARBA" id="ARBA00022723"/>
    </source>
</evidence>
<dbReference type="InterPro" id="IPR001279">
    <property type="entry name" value="Metallo-B-lactamas"/>
</dbReference>
<dbReference type="Gene3D" id="3.60.15.10">
    <property type="entry name" value="Ribonuclease Z/Hydroxyacylglutathione hydrolase-like"/>
    <property type="match status" value="1"/>
</dbReference>
<dbReference type="EMBL" id="DSFH01000023">
    <property type="protein sequence ID" value="HEW63678.1"/>
    <property type="molecule type" value="Genomic_DNA"/>
</dbReference>
<dbReference type="Proteomes" id="UP000652307">
    <property type="component" value="Unassembled WGS sequence"/>
</dbReference>
<dbReference type="SMART" id="SM00849">
    <property type="entry name" value="Lactamase_B"/>
    <property type="match status" value="1"/>
</dbReference>
<gene>
    <name evidence="6" type="ORF">ENO39_01270</name>
    <name evidence="7" type="ORF">IOK49_03195</name>
</gene>
<dbReference type="GO" id="GO:0016787">
    <property type="term" value="F:hydrolase activity"/>
    <property type="evidence" value="ECO:0007669"/>
    <property type="project" value="UniProtKB-KW"/>
</dbReference>
<dbReference type="AlphaFoldDB" id="A0A7C2ZR84"/>
<evidence type="ECO:0000259" key="5">
    <source>
        <dbReference type="SMART" id="SM00849"/>
    </source>
</evidence>
<keyword evidence="2" id="KW-0479">Metal-binding</keyword>